<proteinExistence type="predicted"/>
<keyword evidence="1" id="KW-0472">Membrane</keyword>
<organism evidence="2 3">
    <name type="scientific">Desulfofustis glycolicus DSM 9705</name>
    <dbReference type="NCBI Taxonomy" id="1121409"/>
    <lineage>
        <taxon>Bacteria</taxon>
        <taxon>Pseudomonadati</taxon>
        <taxon>Thermodesulfobacteriota</taxon>
        <taxon>Desulfobulbia</taxon>
        <taxon>Desulfobulbales</taxon>
        <taxon>Desulfocapsaceae</taxon>
        <taxon>Desulfofustis</taxon>
    </lineage>
</organism>
<keyword evidence="3" id="KW-1185">Reference proteome</keyword>
<keyword evidence="1" id="KW-1133">Transmembrane helix</keyword>
<reference evidence="2 3" key="1">
    <citation type="submission" date="2016-11" db="EMBL/GenBank/DDBJ databases">
        <authorList>
            <person name="Jaros S."/>
            <person name="Januszkiewicz K."/>
            <person name="Wedrychowicz H."/>
        </authorList>
    </citation>
    <scope>NUCLEOTIDE SEQUENCE [LARGE SCALE GENOMIC DNA]</scope>
    <source>
        <strain evidence="2 3">DSM 9705</strain>
    </source>
</reference>
<evidence type="ECO:0000313" key="3">
    <source>
        <dbReference type="Proteomes" id="UP000184139"/>
    </source>
</evidence>
<sequence>MVNEDDYILDIVMAPQNQDGVEKSIDDYSIFKDVKKSGTPYLDNNIPRTAKKNTEYENPSLDIQKIRHEYKCKIRDWKWASRWKNNILQNIIKDDCLDSEWAAMNIKKGDIGNIYKSHIAVPITFMDHAIKHKLDKRLADVLQLKNEGRSILGFICVDHPMTYYFEDKEADSYDNIDINVMYLFADMISLIFIISLMYKEGSDTYVTYKAI</sequence>
<accession>A0A1M5YM58</accession>
<feature type="transmembrane region" description="Helical" evidence="1">
    <location>
        <begin position="180"/>
        <end position="198"/>
    </location>
</feature>
<protein>
    <submittedName>
        <fullName evidence="2">Uncharacterized protein</fullName>
    </submittedName>
</protein>
<evidence type="ECO:0000313" key="2">
    <source>
        <dbReference type="EMBL" id="SHI12998.1"/>
    </source>
</evidence>
<name>A0A1M5YM58_9BACT</name>
<dbReference type="Proteomes" id="UP000184139">
    <property type="component" value="Unassembled WGS sequence"/>
</dbReference>
<dbReference type="EMBL" id="FQXS01000043">
    <property type="protein sequence ID" value="SHI12998.1"/>
    <property type="molecule type" value="Genomic_DNA"/>
</dbReference>
<dbReference type="AlphaFoldDB" id="A0A1M5YM58"/>
<evidence type="ECO:0000256" key="1">
    <source>
        <dbReference type="SAM" id="Phobius"/>
    </source>
</evidence>
<keyword evidence="1" id="KW-0812">Transmembrane</keyword>
<gene>
    <name evidence="2" type="ORF">SAMN02745124_04202</name>
</gene>